<organism evidence="7 8">
    <name type="scientific">Bacteroides faecium</name>
    <dbReference type="NCBI Taxonomy" id="2715212"/>
    <lineage>
        <taxon>Bacteria</taxon>
        <taxon>Pseudomonadati</taxon>
        <taxon>Bacteroidota</taxon>
        <taxon>Bacteroidia</taxon>
        <taxon>Bacteroidales</taxon>
        <taxon>Bacteroidaceae</taxon>
        <taxon>Bacteroides</taxon>
    </lineage>
</organism>
<reference evidence="7 8" key="1">
    <citation type="submission" date="2020-03" db="EMBL/GenBank/DDBJ databases">
        <title>Genomic analysis of Bacteroides faecium CBA7301.</title>
        <authorList>
            <person name="Kim J."/>
            <person name="Roh S.W."/>
        </authorList>
    </citation>
    <scope>NUCLEOTIDE SEQUENCE [LARGE SCALE GENOMIC DNA]</scope>
    <source>
        <strain evidence="7 8">CBA7301</strain>
    </source>
</reference>
<accession>A0A6H0KHB8</accession>
<dbReference type="SUPFAM" id="SSF51905">
    <property type="entry name" value="FAD/NAD(P)-binding domain"/>
    <property type="match status" value="1"/>
</dbReference>
<dbReference type="PANTHER" id="PTHR43498">
    <property type="entry name" value="FERREDOXIN:COB-COM HETERODISULFIDE REDUCTASE SUBUNIT A"/>
    <property type="match status" value="1"/>
</dbReference>
<proteinExistence type="predicted"/>
<evidence type="ECO:0000256" key="5">
    <source>
        <dbReference type="ARBA" id="ARBA00023014"/>
    </source>
</evidence>
<evidence type="ECO:0000313" key="7">
    <source>
        <dbReference type="EMBL" id="QIU92675.1"/>
    </source>
</evidence>
<protein>
    <submittedName>
        <fullName evidence="7">FAD-dependent oxidoreductase</fullName>
    </submittedName>
</protein>
<dbReference type="RefSeq" id="WP_167959434.1">
    <property type="nucleotide sequence ID" value="NZ_CP050831.1"/>
</dbReference>
<dbReference type="PANTHER" id="PTHR43498:SF1">
    <property type="entry name" value="COB--COM HETERODISULFIDE REDUCTASE IRON-SULFUR SUBUNIT A"/>
    <property type="match status" value="1"/>
</dbReference>
<keyword evidence="3" id="KW-0560">Oxidoreductase</keyword>
<dbReference type="InterPro" id="IPR036188">
    <property type="entry name" value="FAD/NAD-bd_sf"/>
</dbReference>
<dbReference type="InterPro" id="IPR033803">
    <property type="entry name" value="CBD-like_Golvesin-Xly"/>
</dbReference>
<dbReference type="Pfam" id="PF12831">
    <property type="entry name" value="FAD_oxidored"/>
    <property type="match status" value="1"/>
</dbReference>
<keyword evidence="4" id="KW-0408">Iron</keyword>
<evidence type="ECO:0000259" key="6">
    <source>
        <dbReference type="Pfam" id="PF25275"/>
    </source>
</evidence>
<gene>
    <name evidence="7" type="ORF">BacF7301_00205</name>
</gene>
<dbReference type="InterPro" id="IPR039650">
    <property type="entry name" value="HdrA-like"/>
</dbReference>
<dbReference type="GO" id="GO:0016491">
    <property type="term" value="F:oxidoreductase activity"/>
    <property type="evidence" value="ECO:0007669"/>
    <property type="project" value="UniProtKB-KW"/>
</dbReference>
<sequence length="662" mass="74922">MKNIVNLLALVILFSSFGIVPKEEKYDLIVYGGTSSGIIAAYAASKGGLKVAILEPGKHIGGLTTSGLGHVDIGNPETVGGYAREFLKRVGSHYGKTKIQVDMESSVAENVFQQMLKETGVDVYYHSRLLSRRGVVRQGNKIQNLILEDGREFSARIYIDATYEGDLMAQSGVSYTVGREAIKKYNESSAGIQPYKLVRKYNDTQLKEVKQLSDAFPLDYVFSDREQVGDADHRVQAYVYRLCITTNKENQVPFTKPGGYDPQRYANVLTRINRLKLLTLDKALTLYKLPNQKFDVNHMDLVNASWKYAEASYEDRNYIESYHKHYQQGLLYFLSNDEKVPEQLRNDTKRYGYAADEFADNDNWPYMLYVREGRRMIGKYVMRQQDAWDNPHKEDAIAIGSYFMDCHTVQRFITPAGEMLEEGEMKHAPFRPYEISYGAIIPKQKECENLFVSVCMSATHTIYGSLRMEPVFMMTGHAAGAASVLAIRDNLAIQQVDIQQLQKELISQGQILHYTPEDEFYIDKETVTGYVMDDADAILTGHWGHSVSAGPFLMYDYRFVNQSATETAVAVFEPDLPGNGIYEIQIMYSPDQNRSKAVRVVIETDDGEKIVFVDMTQQIESPDYWFSLGTYKFSKVGKPKVIISNQGTGGIVVADGIRFIKK</sequence>
<evidence type="ECO:0000313" key="8">
    <source>
        <dbReference type="Proteomes" id="UP000501780"/>
    </source>
</evidence>
<keyword evidence="2" id="KW-0479">Metal-binding</keyword>
<dbReference type="AlphaFoldDB" id="A0A6H0KHB8"/>
<dbReference type="Proteomes" id="UP000501780">
    <property type="component" value="Chromosome"/>
</dbReference>
<dbReference type="GO" id="GO:0051539">
    <property type="term" value="F:4 iron, 4 sulfur cluster binding"/>
    <property type="evidence" value="ECO:0007669"/>
    <property type="project" value="UniProtKB-KW"/>
</dbReference>
<dbReference type="GO" id="GO:0046872">
    <property type="term" value="F:metal ion binding"/>
    <property type="evidence" value="ECO:0007669"/>
    <property type="project" value="UniProtKB-KW"/>
</dbReference>
<keyword evidence="1" id="KW-0004">4Fe-4S</keyword>
<dbReference type="Pfam" id="PF25275">
    <property type="entry name" value="Golvesin_C"/>
    <property type="match status" value="1"/>
</dbReference>
<dbReference type="EMBL" id="CP050831">
    <property type="protein sequence ID" value="QIU92675.1"/>
    <property type="molecule type" value="Genomic_DNA"/>
</dbReference>
<evidence type="ECO:0000256" key="4">
    <source>
        <dbReference type="ARBA" id="ARBA00023004"/>
    </source>
</evidence>
<feature type="domain" description="Golvesin/Xly CBD-like" evidence="6">
    <location>
        <begin position="531"/>
        <end position="660"/>
    </location>
</feature>
<keyword evidence="8" id="KW-1185">Reference proteome</keyword>
<dbReference type="Gene3D" id="3.50.50.60">
    <property type="entry name" value="FAD/NAD(P)-binding domain"/>
    <property type="match status" value="1"/>
</dbReference>
<evidence type="ECO:0000256" key="2">
    <source>
        <dbReference type="ARBA" id="ARBA00022723"/>
    </source>
</evidence>
<dbReference type="KEGG" id="bfc:BacF7301_00205"/>
<evidence type="ECO:0000256" key="3">
    <source>
        <dbReference type="ARBA" id="ARBA00023002"/>
    </source>
</evidence>
<keyword evidence="5" id="KW-0411">Iron-sulfur</keyword>
<evidence type="ECO:0000256" key="1">
    <source>
        <dbReference type="ARBA" id="ARBA00022485"/>
    </source>
</evidence>
<name>A0A6H0KHB8_9BACE</name>